<dbReference type="GO" id="GO:0006935">
    <property type="term" value="P:chemotaxis"/>
    <property type="evidence" value="ECO:0007669"/>
    <property type="project" value="UniProtKB-KW"/>
</dbReference>
<dbReference type="Proteomes" id="UP000196027">
    <property type="component" value="Chromosome"/>
</dbReference>
<accession>A0A1Y0ICX3</accession>
<evidence type="ECO:0000256" key="1">
    <source>
        <dbReference type="ARBA" id="ARBA00022500"/>
    </source>
</evidence>
<organism evidence="2 3">
    <name type="scientific">Oleiphilus messinensis</name>
    <dbReference type="NCBI Taxonomy" id="141451"/>
    <lineage>
        <taxon>Bacteria</taxon>
        <taxon>Pseudomonadati</taxon>
        <taxon>Pseudomonadota</taxon>
        <taxon>Gammaproteobacteria</taxon>
        <taxon>Oceanospirillales</taxon>
        <taxon>Oleiphilaceae</taxon>
        <taxon>Oleiphilus</taxon>
    </lineage>
</organism>
<protein>
    <submittedName>
        <fullName evidence="2">Uncharacterized protein</fullName>
    </submittedName>
</protein>
<dbReference type="OrthoDB" id="8582704at2"/>
<dbReference type="AlphaFoldDB" id="A0A1Y0ICX3"/>
<sequence length="323" mass="36501">MQTTKIVSKVLVHEFDATALETIKTVCNQNNLVGLKDTSQNINDILKSNVDLGAIFLYEGLDAKGSSGQELAKLIHRVRPELPIFLRRDSSENLDDLPTDYQKAIAGAYQLGNPGKLQGLVDEYICSMYYPIELAQGIQEISTEAFQNMIQNIEVDCDLPYLVKDQIIFGELFSLIPLESNWCRGYMMLQVTEQEIVETIRAAHTGIISQEPDFSDANAVLNELTNMIWGGIKSRYFSTQESVDESHRTQVPIIVDHLNKFISFGSTEPQLCFKYTLKDKVKEAPDITIYQRLIFNLSWSPDKFSESDAAVDNFVESGELEFF</sequence>
<dbReference type="Gene3D" id="3.40.1550.10">
    <property type="entry name" value="CheC-like"/>
    <property type="match status" value="1"/>
</dbReference>
<evidence type="ECO:0000313" key="2">
    <source>
        <dbReference type="EMBL" id="ARU57626.1"/>
    </source>
</evidence>
<keyword evidence="3" id="KW-1185">Reference proteome</keyword>
<proteinExistence type="predicted"/>
<reference evidence="2 3" key="1">
    <citation type="submission" date="2017-05" db="EMBL/GenBank/DDBJ databases">
        <title>Genomic insights into alkan degradation activity of Oleiphilus messinensis.</title>
        <authorList>
            <person name="Kozyavkin S.A."/>
            <person name="Slesarev A.I."/>
            <person name="Golyshin P.N."/>
            <person name="Korzhenkov A."/>
            <person name="Golyshina O.N."/>
            <person name="Toshchakov S.V."/>
        </authorList>
    </citation>
    <scope>NUCLEOTIDE SEQUENCE [LARGE SCALE GENOMIC DNA]</scope>
    <source>
        <strain evidence="2 3">ME102</strain>
    </source>
</reference>
<dbReference type="KEGG" id="ome:OLMES_3599"/>
<dbReference type="InterPro" id="IPR028976">
    <property type="entry name" value="CheC-like_sf"/>
</dbReference>
<evidence type="ECO:0000313" key="3">
    <source>
        <dbReference type="Proteomes" id="UP000196027"/>
    </source>
</evidence>
<gene>
    <name evidence="2" type="ORF">OLMES_3599</name>
</gene>
<dbReference type="EMBL" id="CP021425">
    <property type="protein sequence ID" value="ARU57626.1"/>
    <property type="molecule type" value="Genomic_DNA"/>
</dbReference>
<name>A0A1Y0ICX3_9GAMM</name>
<dbReference type="RefSeq" id="WP_087462496.1">
    <property type="nucleotide sequence ID" value="NZ_CP021425.1"/>
</dbReference>
<keyword evidence="1" id="KW-0145">Chemotaxis</keyword>